<protein>
    <recommendedName>
        <fullName evidence="4">phosphatidate cytidylyltransferase</fullName>
        <ecNumber evidence="4">2.7.7.41</ecNumber>
    </recommendedName>
</protein>
<keyword evidence="10" id="KW-0812">Transmembrane</keyword>
<evidence type="ECO:0000256" key="3">
    <source>
        <dbReference type="ARBA" id="ARBA00005189"/>
    </source>
</evidence>
<feature type="region of interest" description="Disordered" evidence="9">
    <location>
        <begin position="550"/>
        <end position="598"/>
    </location>
</feature>
<feature type="compositionally biased region" description="Acidic residues" evidence="9">
    <location>
        <begin position="582"/>
        <end position="598"/>
    </location>
</feature>
<keyword evidence="6" id="KW-0808">Transferase</keyword>
<evidence type="ECO:0000256" key="4">
    <source>
        <dbReference type="ARBA" id="ARBA00012487"/>
    </source>
</evidence>
<dbReference type="EC" id="2.7.7.41" evidence="4"/>
<comment type="pathway">
    <text evidence="3">Lipid metabolism.</text>
</comment>
<feature type="transmembrane region" description="Helical" evidence="10">
    <location>
        <begin position="340"/>
        <end position="360"/>
    </location>
</feature>
<keyword evidence="7" id="KW-0443">Lipid metabolism</keyword>
<evidence type="ECO:0000256" key="8">
    <source>
        <dbReference type="ARBA" id="ARBA00023264"/>
    </source>
</evidence>
<evidence type="ECO:0000256" key="1">
    <source>
        <dbReference type="ARBA" id="ARBA00001698"/>
    </source>
</evidence>
<feature type="transmembrane region" description="Helical" evidence="10">
    <location>
        <begin position="312"/>
        <end position="333"/>
    </location>
</feature>
<comment type="caution">
    <text evidence="11">The sequence shown here is derived from an EMBL/GenBank/DDBJ whole genome shotgun (WGS) entry which is preliminary data.</text>
</comment>
<evidence type="ECO:0000256" key="10">
    <source>
        <dbReference type="SAM" id="Phobius"/>
    </source>
</evidence>
<dbReference type="GO" id="GO:0004605">
    <property type="term" value="F:phosphatidate cytidylyltransferase activity"/>
    <property type="evidence" value="ECO:0007669"/>
    <property type="project" value="UniProtKB-EC"/>
</dbReference>
<dbReference type="SUPFAM" id="SSF48452">
    <property type="entry name" value="TPR-like"/>
    <property type="match status" value="1"/>
</dbReference>
<dbReference type="Pfam" id="PF01148">
    <property type="entry name" value="CTP_transf_1"/>
    <property type="match status" value="2"/>
</dbReference>
<dbReference type="EMBL" id="SDRB02008634">
    <property type="protein sequence ID" value="THG09242.1"/>
    <property type="molecule type" value="Genomic_DNA"/>
</dbReference>
<keyword evidence="5" id="KW-0444">Lipid biosynthesis</keyword>
<feature type="compositionally biased region" description="Polar residues" evidence="9">
    <location>
        <begin position="401"/>
        <end position="413"/>
    </location>
</feature>
<keyword evidence="6" id="KW-0548">Nucleotidyltransferase</keyword>
<evidence type="ECO:0000256" key="6">
    <source>
        <dbReference type="ARBA" id="ARBA00022695"/>
    </source>
</evidence>
<evidence type="ECO:0000313" key="12">
    <source>
        <dbReference type="Proteomes" id="UP000306102"/>
    </source>
</evidence>
<dbReference type="PANTHER" id="PTHR47101:SF1">
    <property type="entry name" value="PHOSPHATIDATE CYTIDYLYLTRANSFERASE 4, CHLOROPLASTIC"/>
    <property type="match status" value="1"/>
</dbReference>
<dbReference type="GO" id="GO:0008654">
    <property type="term" value="P:phospholipid biosynthetic process"/>
    <property type="evidence" value="ECO:0007669"/>
    <property type="project" value="UniProtKB-KW"/>
</dbReference>
<dbReference type="PANTHER" id="PTHR47101">
    <property type="entry name" value="PHOSPHATIDATE CYTIDYLYLTRANSFERASE 5, CHLOROPLASTIC"/>
    <property type="match status" value="1"/>
</dbReference>
<evidence type="ECO:0000313" key="11">
    <source>
        <dbReference type="EMBL" id="THG09242.1"/>
    </source>
</evidence>
<reference evidence="11 12" key="1">
    <citation type="journal article" date="2018" name="Proc. Natl. Acad. Sci. U.S.A.">
        <title>Draft genome sequence of Camellia sinensis var. sinensis provides insights into the evolution of the tea genome and tea quality.</title>
        <authorList>
            <person name="Wei C."/>
            <person name="Yang H."/>
            <person name="Wang S."/>
            <person name="Zhao J."/>
            <person name="Liu C."/>
            <person name="Gao L."/>
            <person name="Xia E."/>
            <person name="Lu Y."/>
            <person name="Tai Y."/>
            <person name="She G."/>
            <person name="Sun J."/>
            <person name="Cao H."/>
            <person name="Tong W."/>
            <person name="Gao Q."/>
            <person name="Li Y."/>
            <person name="Deng W."/>
            <person name="Jiang X."/>
            <person name="Wang W."/>
            <person name="Chen Q."/>
            <person name="Zhang S."/>
            <person name="Li H."/>
            <person name="Wu J."/>
            <person name="Wang P."/>
            <person name="Li P."/>
            <person name="Shi C."/>
            <person name="Zheng F."/>
            <person name="Jian J."/>
            <person name="Huang B."/>
            <person name="Shan D."/>
            <person name="Shi M."/>
            <person name="Fang C."/>
            <person name="Yue Y."/>
            <person name="Li F."/>
            <person name="Li D."/>
            <person name="Wei S."/>
            <person name="Han B."/>
            <person name="Jiang C."/>
            <person name="Yin Y."/>
            <person name="Xia T."/>
            <person name="Zhang Z."/>
            <person name="Bennetzen J.L."/>
            <person name="Zhao S."/>
            <person name="Wan X."/>
        </authorList>
    </citation>
    <scope>NUCLEOTIDE SEQUENCE [LARGE SCALE GENOMIC DNA]</scope>
    <source>
        <strain evidence="12">cv. Shuchazao</strain>
        <tissue evidence="11">Leaf</tissue>
    </source>
</reference>
<comment type="pathway">
    <text evidence="2">Phospholipid metabolism; CDP-diacylglycerol biosynthesis; CDP-diacylglycerol from sn-glycerol 3-phosphate: step 3/3.</text>
</comment>
<keyword evidence="10" id="KW-1133">Transmembrane helix</keyword>
<keyword evidence="7" id="KW-0594">Phospholipid biosynthesis</keyword>
<dbReference type="STRING" id="542762.A0A4S4E0D1"/>
<keyword evidence="8" id="KW-1208">Phospholipid metabolism</keyword>
<sequence>MPNSPTLDEDCPTRYALFGASSASSAKDDLLKQAGLPSSISCSILRGLLGWLDANCVVNLVQETDEVSSNCCHCQLLSTAWYLQSPYMALVHVGSELAKLVLGRVSTEVDACLALLGRTTLQSQPQHQFSMASYIEISRCNLIPLSLSSLCACHSRRPSSSSSLKTLILTRPNSSNLRPSLLFDGSRRVFRVPRGISVNRPRVITAVASTEPDRLDEGETKEVDSTSELQQKAGQLKKRIVFGLGIGISCGGVVLAGGWVFTVAIAAAVFVGSREYFELVRSRGIAAGMTPPPRYVSRFCSVICTLIPILTLYFGLDVSVTSAAFVVAMTLLLQRGNPRFAQLSSTMFGLFYCGYLPSFWVKLRCGLAAPALNSRIAQLGGDSESAERERLNACHQWPTKLLNSETPPQNAEQASVEATIESNAEGGTESSCDNINLINLQTSTLTTSDGDREKSLEYADELMERGSKASKDHDYSEATDCYSRSLEIRAAHYGELAPECVNSYYKYGCVLLYKAQEEADPLGAVPKKEGESQQFSDKDGSVKNAVIGESSSASVSGNVELEGSSKPQEGAADDVSGGKDQEENDEESDAEDLPEGDEDSQRLVWTCGAFVVAMTLLLQRGNPRFAQLSSTMFGLFYCGYLPSFWVKLRCGLAAPALNSRVVTGWPLLLGGQTLWTVGLVATLISISSIIAADTCAFAGGKAFGRTPLTNISPKKTWEGAAAGLAGCIATSVILSRILSWPTSFLRLFGFLDVLVSTRHDTGTGVGYGRDTTLYKQKRQKKRKRREQGENLIAV</sequence>
<dbReference type="Gene3D" id="1.25.40.10">
    <property type="entry name" value="Tetratricopeptide repeat domain"/>
    <property type="match status" value="1"/>
</dbReference>
<evidence type="ECO:0000256" key="7">
    <source>
        <dbReference type="ARBA" id="ARBA00023209"/>
    </source>
</evidence>
<dbReference type="Proteomes" id="UP000306102">
    <property type="component" value="Unassembled WGS sequence"/>
</dbReference>
<dbReference type="AlphaFoldDB" id="A0A4S4E0D1"/>
<organism evidence="11 12">
    <name type="scientific">Camellia sinensis var. sinensis</name>
    <name type="common">China tea</name>
    <dbReference type="NCBI Taxonomy" id="542762"/>
    <lineage>
        <taxon>Eukaryota</taxon>
        <taxon>Viridiplantae</taxon>
        <taxon>Streptophyta</taxon>
        <taxon>Embryophyta</taxon>
        <taxon>Tracheophyta</taxon>
        <taxon>Spermatophyta</taxon>
        <taxon>Magnoliopsida</taxon>
        <taxon>eudicotyledons</taxon>
        <taxon>Gunneridae</taxon>
        <taxon>Pentapetalae</taxon>
        <taxon>asterids</taxon>
        <taxon>Ericales</taxon>
        <taxon>Theaceae</taxon>
        <taxon>Camellia</taxon>
    </lineage>
</organism>
<keyword evidence="12" id="KW-1185">Reference proteome</keyword>
<name>A0A4S4E0D1_CAMSN</name>
<evidence type="ECO:0000256" key="2">
    <source>
        <dbReference type="ARBA" id="ARBA00005119"/>
    </source>
</evidence>
<evidence type="ECO:0000256" key="9">
    <source>
        <dbReference type="SAM" id="MobiDB-lite"/>
    </source>
</evidence>
<feature type="region of interest" description="Disordered" evidence="9">
    <location>
        <begin position="401"/>
        <end position="428"/>
    </location>
</feature>
<accession>A0A4S4E0D1</accession>
<proteinExistence type="predicted"/>
<keyword evidence="10" id="KW-0472">Membrane</keyword>
<gene>
    <name evidence="11" type="ORF">TEA_024038</name>
</gene>
<comment type="catalytic activity">
    <reaction evidence="1">
        <text>a 1,2-diacyl-sn-glycero-3-phosphate + CTP + H(+) = a CDP-1,2-diacyl-sn-glycerol + diphosphate</text>
        <dbReference type="Rhea" id="RHEA:16229"/>
        <dbReference type="ChEBI" id="CHEBI:15378"/>
        <dbReference type="ChEBI" id="CHEBI:33019"/>
        <dbReference type="ChEBI" id="CHEBI:37563"/>
        <dbReference type="ChEBI" id="CHEBI:58332"/>
        <dbReference type="ChEBI" id="CHEBI:58608"/>
        <dbReference type="EC" id="2.7.7.41"/>
    </reaction>
</comment>
<evidence type="ECO:0000256" key="5">
    <source>
        <dbReference type="ARBA" id="ARBA00022516"/>
    </source>
</evidence>
<feature type="transmembrane region" description="Helical" evidence="10">
    <location>
        <begin position="240"/>
        <end position="271"/>
    </location>
</feature>
<dbReference type="InterPro" id="IPR011990">
    <property type="entry name" value="TPR-like_helical_dom_sf"/>
</dbReference>